<keyword evidence="2" id="KW-1185">Reference proteome</keyword>
<dbReference type="PANTHER" id="PTHR14136">
    <property type="entry name" value="BTB_POZ DOMAIN-CONTAINING PROTEIN KCTD9"/>
    <property type="match status" value="1"/>
</dbReference>
<name>A0ABR9KLP3_9ACTN</name>
<evidence type="ECO:0000313" key="2">
    <source>
        <dbReference type="Proteomes" id="UP000661607"/>
    </source>
</evidence>
<dbReference type="Proteomes" id="UP000661607">
    <property type="component" value="Unassembled WGS sequence"/>
</dbReference>
<gene>
    <name evidence="1" type="ORF">H4W81_005307</name>
</gene>
<accession>A0ABR9KLP3</accession>
<organism evidence="1 2">
    <name type="scientific">Nonomuraea africana</name>
    <dbReference type="NCBI Taxonomy" id="46171"/>
    <lineage>
        <taxon>Bacteria</taxon>
        <taxon>Bacillati</taxon>
        <taxon>Actinomycetota</taxon>
        <taxon>Actinomycetes</taxon>
        <taxon>Streptosporangiales</taxon>
        <taxon>Streptosporangiaceae</taxon>
        <taxon>Nonomuraea</taxon>
    </lineage>
</organism>
<comment type="caution">
    <text evidence="1">The sequence shown here is derived from an EMBL/GenBank/DDBJ whole genome shotgun (WGS) entry which is preliminary data.</text>
</comment>
<dbReference type="RefSeq" id="WP_318781963.1">
    <property type="nucleotide sequence ID" value="NZ_BAAASY010000002.1"/>
</dbReference>
<evidence type="ECO:0000313" key="1">
    <source>
        <dbReference type="EMBL" id="MBE1562528.1"/>
    </source>
</evidence>
<dbReference type="EMBL" id="JADBEF010000001">
    <property type="protein sequence ID" value="MBE1562528.1"/>
    <property type="molecule type" value="Genomic_DNA"/>
</dbReference>
<dbReference type="InterPro" id="IPR051082">
    <property type="entry name" value="Pentapeptide-BTB/POZ_domain"/>
</dbReference>
<reference evidence="1 2" key="1">
    <citation type="submission" date="2020-10" db="EMBL/GenBank/DDBJ databases">
        <title>Sequencing the genomes of 1000 actinobacteria strains.</title>
        <authorList>
            <person name="Klenk H.-P."/>
        </authorList>
    </citation>
    <scope>NUCLEOTIDE SEQUENCE [LARGE SCALE GENOMIC DNA]</scope>
    <source>
        <strain evidence="1 2">DSM 43748</strain>
    </source>
</reference>
<dbReference type="Gene3D" id="2.160.20.80">
    <property type="entry name" value="E3 ubiquitin-protein ligase SopA"/>
    <property type="match status" value="1"/>
</dbReference>
<protein>
    <recommendedName>
        <fullName evidence="3">Pentapeptide repeat-containing protein</fullName>
    </recommendedName>
</protein>
<dbReference type="SUPFAM" id="SSF141571">
    <property type="entry name" value="Pentapeptide repeat-like"/>
    <property type="match status" value="1"/>
</dbReference>
<dbReference type="InterPro" id="IPR001646">
    <property type="entry name" value="5peptide_repeat"/>
</dbReference>
<evidence type="ECO:0008006" key="3">
    <source>
        <dbReference type="Google" id="ProtNLM"/>
    </source>
</evidence>
<sequence>MPAFAASADFAIDKPVGKACPNLGDDFRCGIHTQLREKGFPGCTVYDCFGAGQHVTQAGAAGRAAEVFPAMRDLHELLYYVTEALGWSAAAPVHDELRRTADEIEELIGALTVVDTGALRGRVSPLLRRAGELVRGRGGRTMKTDLIGARLKGSDLRRAALRGVLLIGADLRGADLREADVIGADFRNADLRGANLTGALFLTQAQLDAARGDAATRIPRSLNRPAHWDR</sequence>
<proteinExistence type="predicted"/>
<dbReference type="Pfam" id="PF00805">
    <property type="entry name" value="Pentapeptide"/>
    <property type="match status" value="1"/>
</dbReference>
<dbReference type="PANTHER" id="PTHR14136:SF17">
    <property type="entry name" value="BTB_POZ DOMAIN-CONTAINING PROTEIN KCTD9"/>
    <property type="match status" value="1"/>
</dbReference>